<comment type="caution">
    <text evidence="6">The sequence shown here is derived from an EMBL/GenBank/DDBJ whole genome shotgun (WGS) entry which is preliminary data.</text>
</comment>
<protein>
    <recommendedName>
        <fullName evidence="4">Large ribosomal subunit protein uL18</fullName>
    </recommendedName>
    <alternativeName>
        <fullName evidence="5">60S ribosomal protein L5</fullName>
    </alternativeName>
</protein>
<dbReference type="GO" id="GO:0022625">
    <property type="term" value="C:cytosolic large ribosomal subunit"/>
    <property type="evidence" value="ECO:0007669"/>
    <property type="project" value="TreeGrafter"/>
</dbReference>
<proteinExistence type="inferred from homology"/>
<dbReference type="GO" id="GO:0006412">
    <property type="term" value="P:translation"/>
    <property type="evidence" value="ECO:0007669"/>
    <property type="project" value="InterPro"/>
</dbReference>
<evidence type="ECO:0000256" key="1">
    <source>
        <dbReference type="ARBA" id="ARBA00007116"/>
    </source>
</evidence>
<comment type="similarity">
    <text evidence="1">Belongs to the universal ribosomal protein uL18 family.</text>
</comment>
<name>A0A1A6H145_NEOLE</name>
<evidence type="ECO:0000256" key="4">
    <source>
        <dbReference type="ARBA" id="ARBA00035197"/>
    </source>
</evidence>
<dbReference type="PRINTS" id="PR00058">
    <property type="entry name" value="RIBOSOMALL5"/>
</dbReference>
<reference evidence="6 7" key="1">
    <citation type="submission" date="2016-06" db="EMBL/GenBank/DDBJ databases">
        <title>The Draft Genome Sequence and Annotation of the Desert Woodrat Neotoma lepida.</title>
        <authorList>
            <person name="Campbell M."/>
            <person name="Oakeson K.F."/>
            <person name="Yandell M."/>
            <person name="Halpert J.R."/>
            <person name="Dearing D."/>
        </authorList>
    </citation>
    <scope>NUCLEOTIDE SEQUENCE [LARGE SCALE GENOMIC DNA]</scope>
    <source>
        <strain evidence="6">417</strain>
        <tissue evidence="6">Liver</tissue>
    </source>
</reference>
<evidence type="ECO:0000256" key="2">
    <source>
        <dbReference type="ARBA" id="ARBA00022980"/>
    </source>
</evidence>
<dbReference type="GO" id="GO:0000027">
    <property type="term" value="P:ribosomal large subunit assembly"/>
    <property type="evidence" value="ECO:0007669"/>
    <property type="project" value="TreeGrafter"/>
</dbReference>
<dbReference type="OrthoDB" id="9610963at2759"/>
<evidence type="ECO:0000256" key="3">
    <source>
        <dbReference type="ARBA" id="ARBA00023274"/>
    </source>
</evidence>
<dbReference type="AlphaFoldDB" id="A0A1A6H145"/>
<keyword evidence="3" id="KW-0687">Ribonucleoprotein</keyword>
<accession>A0A1A6H145</accession>
<dbReference type="SUPFAM" id="SSF53137">
    <property type="entry name" value="Translational machinery components"/>
    <property type="match status" value="1"/>
</dbReference>
<dbReference type="GO" id="GO:0003735">
    <property type="term" value="F:structural constituent of ribosome"/>
    <property type="evidence" value="ECO:0007669"/>
    <property type="project" value="InterPro"/>
</dbReference>
<gene>
    <name evidence="6" type="ORF">A6R68_13873</name>
</gene>
<organism evidence="6 7">
    <name type="scientific">Neotoma lepida</name>
    <name type="common">Desert woodrat</name>
    <dbReference type="NCBI Taxonomy" id="56216"/>
    <lineage>
        <taxon>Eukaryota</taxon>
        <taxon>Metazoa</taxon>
        <taxon>Chordata</taxon>
        <taxon>Craniata</taxon>
        <taxon>Vertebrata</taxon>
        <taxon>Euteleostomi</taxon>
        <taxon>Mammalia</taxon>
        <taxon>Eutheria</taxon>
        <taxon>Euarchontoglires</taxon>
        <taxon>Glires</taxon>
        <taxon>Rodentia</taxon>
        <taxon>Myomorpha</taxon>
        <taxon>Muroidea</taxon>
        <taxon>Cricetidae</taxon>
        <taxon>Neotominae</taxon>
        <taxon>Neotoma</taxon>
    </lineage>
</organism>
<dbReference type="GO" id="GO:0008097">
    <property type="term" value="F:5S rRNA binding"/>
    <property type="evidence" value="ECO:0007669"/>
    <property type="project" value="InterPro"/>
</dbReference>
<keyword evidence="2" id="KW-0689">Ribosomal protein</keyword>
<dbReference type="STRING" id="56216.A0A1A6H145"/>
<evidence type="ECO:0000313" key="7">
    <source>
        <dbReference type="Proteomes" id="UP000092124"/>
    </source>
</evidence>
<dbReference type="InterPro" id="IPR005485">
    <property type="entry name" value="Rbsml_uL18_euk_arch"/>
</dbReference>
<keyword evidence="7" id="KW-1185">Reference proteome</keyword>
<evidence type="ECO:0000256" key="5">
    <source>
        <dbReference type="ARBA" id="ARBA00035352"/>
    </source>
</evidence>
<dbReference type="Gene3D" id="3.30.420.100">
    <property type="match status" value="1"/>
</dbReference>
<sequence length="228" mass="26289">MGFVKVVKNKANFKRYQVRFRKQREGKTDYYARKRLVIQDKNKYNTPKYRIIVHVTNGDIICQIAHARIEGDTIVCTAYAHELPKYSEKVALTNYTAAYCTGLLLACRLLNRFDMDKIYEGQVEVVTGDESNVENIDGQLGALLFGCRSCPNYSKGFGALKGTVKGGFKEFNAEVHHKHILGQNVADYLRYLMEEDEDAYRKQFSQYIKNNVTPDVMEEVYKKTPERI</sequence>
<dbReference type="CDD" id="cd00432">
    <property type="entry name" value="Ribosomal_L18_L5e"/>
    <property type="match status" value="1"/>
</dbReference>
<dbReference type="PANTHER" id="PTHR23410:SF12">
    <property type="entry name" value="LARGE RIBOSOMAL SUBUNIT PROTEIN UL18"/>
    <property type="match status" value="1"/>
</dbReference>
<dbReference type="Proteomes" id="UP000092124">
    <property type="component" value="Unassembled WGS sequence"/>
</dbReference>
<evidence type="ECO:0000313" key="6">
    <source>
        <dbReference type="EMBL" id="OBS71550.1"/>
    </source>
</evidence>
<dbReference type="EMBL" id="LZPO01056436">
    <property type="protein sequence ID" value="OBS71550.1"/>
    <property type="molecule type" value="Genomic_DNA"/>
</dbReference>
<dbReference type="InterPro" id="IPR057268">
    <property type="entry name" value="Ribosomal_L18"/>
</dbReference>
<dbReference type="PANTHER" id="PTHR23410">
    <property type="entry name" value="RIBOSOMAL PROTEIN L5-RELATED"/>
    <property type="match status" value="1"/>
</dbReference>
<dbReference type="Pfam" id="PF17144">
    <property type="entry name" value="Ribosomal_L5e"/>
    <property type="match status" value="1"/>
</dbReference>